<dbReference type="PANTHER" id="PTHR37542:SF3">
    <property type="entry name" value="PRION-INHIBITION AND PROPAGATION HELO DOMAIN-CONTAINING PROTEIN"/>
    <property type="match status" value="1"/>
</dbReference>
<feature type="domain" description="Het-s prion-forming" evidence="1">
    <location>
        <begin position="219"/>
        <end position="281"/>
    </location>
</feature>
<dbReference type="EMBL" id="CAAKMV010000088">
    <property type="protein sequence ID" value="VIO54218.1"/>
    <property type="molecule type" value="Genomic_DNA"/>
</dbReference>
<name>A0A4E9DPW8_GIBZA</name>
<dbReference type="InterPro" id="IPR038305">
    <property type="entry name" value="HeLo_sf"/>
</dbReference>
<dbReference type="InterPro" id="IPR029498">
    <property type="entry name" value="HeLo_dom"/>
</dbReference>
<dbReference type="Gene3D" id="1.20.120.1020">
    <property type="entry name" value="Prion-inhibition and propagation, HeLo domain"/>
    <property type="match status" value="1"/>
</dbReference>
<dbReference type="Pfam" id="PF14479">
    <property type="entry name" value="HeLo"/>
    <property type="match status" value="1"/>
</dbReference>
<reference evidence="3" key="1">
    <citation type="submission" date="2019-04" db="EMBL/GenBank/DDBJ databases">
        <authorList>
            <person name="Melise S."/>
            <person name="Noan J."/>
            <person name="Okalmin O."/>
        </authorList>
    </citation>
    <scope>NUCLEOTIDE SEQUENCE</scope>
    <source>
        <strain evidence="3">FN9</strain>
    </source>
</reference>
<evidence type="ECO:0000259" key="2">
    <source>
        <dbReference type="Pfam" id="PF14479"/>
    </source>
</evidence>
<proteinExistence type="predicted"/>
<organism evidence="3">
    <name type="scientific">Gibberella zeae</name>
    <name type="common">Wheat head blight fungus</name>
    <name type="synonym">Fusarium graminearum</name>
    <dbReference type="NCBI Taxonomy" id="5518"/>
    <lineage>
        <taxon>Eukaryota</taxon>
        <taxon>Fungi</taxon>
        <taxon>Dikarya</taxon>
        <taxon>Ascomycota</taxon>
        <taxon>Pezizomycotina</taxon>
        <taxon>Sordariomycetes</taxon>
        <taxon>Hypocreomycetidae</taxon>
        <taxon>Hypocreales</taxon>
        <taxon>Nectriaceae</taxon>
        <taxon>Fusarium</taxon>
    </lineage>
</organism>
<accession>A0A4E9DPW8</accession>
<evidence type="ECO:0000313" key="3">
    <source>
        <dbReference type="EMBL" id="VIO54218.1"/>
    </source>
</evidence>
<sequence length="288" mass="32217">MAEVFGAVAGAIGIAALFNNCIDCFDYIQIARHFGDDFSKYQLRLDVAKCRLSRWGAAINVNSDPRFSNNTSKDQTTTLAETLLGEIVARFESAQKSSLLYKTVSRDQEMQVCSEADLGAVPQRLHSHLQTLTMHRQNRVGLTKKAYWAIYDKNKMGRMIDDIFDLINDLEKVFPATPQATSRLAEMEIQEVNDQQGLKMIQDTAQNLDPILADTTKRKLQEITGQNTARCISGKGRTNIGHTFVNDSFVQSKGFCDSTFNHVDEINLDETARVNIGNTYGGKGFWDS</sequence>
<dbReference type="PANTHER" id="PTHR37542">
    <property type="entry name" value="HELO DOMAIN-CONTAINING PROTEIN-RELATED"/>
    <property type="match status" value="1"/>
</dbReference>
<gene>
    <name evidence="3" type="ORF">FUG_LOCUS114763</name>
</gene>
<feature type="domain" description="Prion-inhibition and propagation HeLo" evidence="2">
    <location>
        <begin position="6"/>
        <end position="201"/>
    </location>
</feature>
<evidence type="ECO:0000259" key="1">
    <source>
        <dbReference type="Pfam" id="PF11558"/>
    </source>
</evidence>
<dbReference type="InterPro" id="IPR021084">
    <property type="entry name" value="Het-s_prion_dom"/>
</dbReference>
<dbReference type="AlphaFoldDB" id="A0A4E9DPW8"/>
<protein>
    <submittedName>
        <fullName evidence="3">Uncharacterized protein</fullName>
    </submittedName>
</protein>
<dbReference type="Pfam" id="PF11558">
    <property type="entry name" value="HET-s_218-289"/>
    <property type="match status" value="1"/>
</dbReference>